<protein>
    <submittedName>
        <fullName evidence="1">Uncharacterized protein</fullName>
    </submittedName>
</protein>
<reference evidence="1 2" key="1">
    <citation type="submission" date="2024-01" db="EMBL/GenBank/DDBJ databases">
        <title>Seven novel Bacillus-like species.</title>
        <authorList>
            <person name="Liu G."/>
        </authorList>
    </citation>
    <scope>NUCLEOTIDE SEQUENCE [LARGE SCALE GENOMIC DNA]</scope>
    <source>
        <strain evidence="1 2">FJAT-51614</strain>
    </source>
</reference>
<keyword evidence="2" id="KW-1185">Reference proteome</keyword>
<name>A0ABU8F7W4_9BACI</name>
<sequence>MLSEIVKIEGNRPVQHTSANGEVPIIIKDIIEESILAYYLIGGGMTIIVTDEQFEKLSKDILIQQQSYWTKTSGYRFSRPFGIRRNSNYIFRNYE</sequence>
<proteinExistence type="predicted"/>
<gene>
    <name evidence="1" type="ORF">WAX74_15815</name>
</gene>
<dbReference type="Proteomes" id="UP001364890">
    <property type="component" value="Unassembled WGS sequence"/>
</dbReference>
<dbReference type="RefSeq" id="WP_336498660.1">
    <property type="nucleotide sequence ID" value="NZ_JBAWSY010000015.1"/>
</dbReference>
<dbReference type="EMBL" id="JBAWSY010000015">
    <property type="protein sequence ID" value="MEI4771090.1"/>
    <property type="molecule type" value="Genomic_DNA"/>
</dbReference>
<evidence type="ECO:0000313" key="1">
    <source>
        <dbReference type="EMBL" id="MEI4771090.1"/>
    </source>
</evidence>
<accession>A0ABU8F7W4</accession>
<comment type="caution">
    <text evidence="1">The sequence shown here is derived from an EMBL/GenBank/DDBJ whole genome shotgun (WGS) entry which is preliminary data.</text>
</comment>
<organism evidence="1 2">
    <name type="scientific">Psychrobacillus mangrovi</name>
    <dbReference type="NCBI Taxonomy" id="3117745"/>
    <lineage>
        <taxon>Bacteria</taxon>
        <taxon>Bacillati</taxon>
        <taxon>Bacillota</taxon>
        <taxon>Bacilli</taxon>
        <taxon>Bacillales</taxon>
        <taxon>Bacillaceae</taxon>
        <taxon>Psychrobacillus</taxon>
    </lineage>
</organism>
<evidence type="ECO:0000313" key="2">
    <source>
        <dbReference type="Proteomes" id="UP001364890"/>
    </source>
</evidence>